<evidence type="ECO:0000256" key="2">
    <source>
        <dbReference type="ARBA" id="ARBA00022723"/>
    </source>
</evidence>
<dbReference type="EMBL" id="CP022530">
    <property type="protein sequence ID" value="ASP37659.1"/>
    <property type="molecule type" value="Genomic_DNA"/>
</dbReference>
<dbReference type="InterPro" id="IPR051400">
    <property type="entry name" value="HAD-like_hydrolase"/>
</dbReference>
<dbReference type="Gene3D" id="3.40.50.1000">
    <property type="entry name" value="HAD superfamily/HAD-like"/>
    <property type="match status" value="1"/>
</dbReference>
<proteinExistence type="predicted"/>
<gene>
    <name evidence="5" type="ORF">CHH28_02770</name>
</gene>
<dbReference type="Pfam" id="PF00702">
    <property type="entry name" value="Hydrolase"/>
    <property type="match status" value="1"/>
</dbReference>
<dbReference type="SFLD" id="SFLDS00003">
    <property type="entry name" value="Haloacid_Dehalogenase"/>
    <property type="match status" value="1"/>
</dbReference>
<keyword evidence="6" id="KW-1185">Reference proteome</keyword>
<keyword evidence="3 5" id="KW-0378">Hydrolase</keyword>
<dbReference type="PANTHER" id="PTHR46470">
    <property type="entry name" value="N-ACYLNEURAMINATE-9-PHOSPHATASE"/>
    <property type="match status" value="1"/>
</dbReference>
<evidence type="ECO:0000256" key="3">
    <source>
        <dbReference type="ARBA" id="ARBA00022801"/>
    </source>
</evidence>
<dbReference type="InterPro" id="IPR036412">
    <property type="entry name" value="HAD-like_sf"/>
</dbReference>
<dbReference type="Gene3D" id="1.20.120.710">
    <property type="entry name" value="Haloacid dehalogenase hydrolase-like domain"/>
    <property type="match status" value="1"/>
</dbReference>
<sequence>MLAAICINNTSPCGISKPAWRLSVWLSYSMPCIEASMIKAVFFDLDNTLVDRSASIERFAAAFVGHYQSRLQHSKAKPIASLIKHIDNGGYLPAGSPYKKVYEAIGSELALQLDWIEPVSADELTAFWRGEFPKNTVEMEGAQRLLQQLHNDRYYLGIISNGAHDSRQATVNNTSFQPLIRELVSSGGFGCSKPDARIFLAAIAAAGLQPSQCMYVGDHPVNDIQGALAVGMQATWLQGYHPASESAAEVNTIKHLSELVGFL</sequence>
<dbReference type="AlphaFoldDB" id="A0A222FFZ0"/>
<evidence type="ECO:0000313" key="5">
    <source>
        <dbReference type="EMBL" id="ASP37659.1"/>
    </source>
</evidence>
<dbReference type="KEGG" id="bsan:CHH28_02770"/>
<dbReference type="GO" id="GO:0046872">
    <property type="term" value="F:metal ion binding"/>
    <property type="evidence" value="ECO:0007669"/>
    <property type="project" value="UniProtKB-KW"/>
</dbReference>
<organism evidence="5 6">
    <name type="scientific">Bacterioplanes sanyensis</name>
    <dbReference type="NCBI Taxonomy" id="1249553"/>
    <lineage>
        <taxon>Bacteria</taxon>
        <taxon>Pseudomonadati</taxon>
        <taxon>Pseudomonadota</taxon>
        <taxon>Gammaproteobacteria</taxon>
        <taxon>Oceanospirillales</taxon>
        <taxon>Oceanospirillaceae</taxon>
        <taxon>Bacterioplanes</taxon>
    </lineage>
</organism>
<accession>A0A222FFZ0</accession>
<dbReference type="SUPFAM" id="SSF56784">
    <property type="entry name" value="HAD-like"/>
    <property type="match status" value="1"/>
</dbReference>
<dbReference type="PRINTS" id="PR00413">
    <property type="entry name" value="HADHALOGNASE"/>
</dbReference>
<evidence type="ECO:0000256" key="4">
    <source>
        <dbReference type="ARBA" id="ARBA00022842"/>
    </source>
</evidence>
<dbReference type="InterPro" id="IPR023214">
    <property type="entry name" value="HAD_sf"/>
</dbReference>
<dbReference type="GO" id="GO:0016791">
    <property type="term" value="F:phosphatase activity"/>
    <property type="evidence" value="ECO:0007669"/>
    <property type="project" value="TreeGrafter"/>
</dbReference>
<protein>
    <submittedName>
        <fullName evidence="5">Hydrolase</fullName>
    </submittedName>
</protein>
<dbReference type="Proteomes" id="UP000202440">
    <property type="component" value="Chromosome"/>
</dbReference>
<evidence type="ECO:0000256" key="1">
    <source>
        <dbReference type="ARBA" id="ARBA00001946"/>
    </source>
</evidence>
<comment type="cofactor">
    <cofactor evidence="1">
        <name>Mg(2+)</name>
        <dbReference type="ChEBI" id="CHEBI:18420"/>
    </cofactor>
</comment>
<dbReference type="PANTHER" id="PTHR46470:SF2">
    <property type="entry name" value="GLYCERALDEHYDE 3-PHOSPHATE PHOSPHATASE"/>
    <property type="match status" value="1"/>
</dbReference>
<name>A0A222FFZ0_9GAMM</name>
<dbReference type="SFLD" id="SFLDG01129">
    <property type="entry name" value="C1.5:_HAD__Beta-PGM__Phosphata"/>
    <property type="match status" value="1"/>
</dbReference>
<dbReference type="InterPro" id="IPR006439">
    <property type="entry name" value="HAD-SF_hydro_IA"/>
</dbReference>
<keyword evidence="4" id="KW-0460">Magnesium</keyword>
<reference evidence="5 6" key="1">
    <citation type="submission" date="2017-07" db="EMBL/GenBank/DDBJ databases">
        <title>Annotated genome sequence of Bacterioplanes sanyensis isolated from Red Sea.</title>
        <authorList>
            <person name="Rehman Z.U."/>
        </authorList>
    </citation>
    <scope>NUCLEOTIDE SEQUENCE [LARGE SCALE GENOMIC DNA]</scope>
    <source>
        <strain evidence="5 6">NV9</strain>
    </source>
</reference>
<keyword evidence="2" id="KW-0479">Metal-binding</keyword>
<dbReference type="GO" id="GO:0044281">
    <property type="term" value="P:small molecule metabolic process"/>
    <property type="evidence" value="ECO:0007669"/>
    <property type="project" value="UniProtKB-ARBA"/>
</dbReference>
<dbReference type="NCBIfam" id="TIGR01549">
    <property type="entry name" value="HAD-SF-IA-v1"/>
    <property type="match status" value="1"/>
</dbReference>
<evidence type="ECO:0000313" key="6">
    <source>
        <dbReference type="Proteomes" id="UP000202440"/>
    </source>
</evidence>